<reference evidence="2" key="1">
    <citation type="submission" date="2021-12" db="EMBL/GenBank/DDBJ databases">
        <title>Enterovibrio ZSDZ35 sp. nov. and Enterovibrio ZSDZ42 sp. nov., isolated from coastal seawater in Qingdao.</title>
        <authorList>
            <person name="Zhang P."/>
        </authorList>
    </citation>
    <scope>NUCLEOTIDE SEQUENCE</scope>
    <source>
        <strain evidence="2">ZSDZ42</strain>
    </source>
</reference>
<gene>
    <name evidence="2" type="ORF">LRP50_23755</name>
</gene>
<dbReference type="Pfam" id="PF14568">
    <property type="entry name" value="SUKH_6"/>
    <property type="match status" value="1"/>
</dbReference>
<organism evidence="2 3">
    <name type="scientific">Enterovibrio gelatinilyticus</name>
    <dbReference type="NCBI Taxonomy" id="2899819"/>
    <lineage>
        <taxon>Bacteria</taxon>
        <taxon>Pseudomonadati</taxon>
        <taxon>Pseudomonadota</taxon>
        <taxon>Gammaproteobacteria</taxon>
        <taxon>Vibrionales</taxon>
        <taxon>Vibrionaceae</taxon>
        <taxon>Enterovibrio</taxon>
    </lineage>
</organism>
<dbReference type="RefSeq" id="WP_274166902.1">
    <property type="nucleotide sequence ID" value="NZ_JAJUBC010000043.1"/>
</dbReference>
<evidence type="ECO:0000256" key="1">
    <source>
        <dbReference type="SAM" id="MobiDB-lite"/>
    </source>
</evidence>
<comment type="caution">
    <text evidence="2">The sequence shown here is derived from an EMBL/GenBank/DDBJ whole genome shotgun (WGS) entry which is preliminary data.</text>
</comment>
<name>A0ABT5R7A5_9GAMM</name>
<feature type="compositionally biased region" description="Polar residues" evidence="1">
    <location>
        <begin position="1"/>
        <end position="10"/>
    </location>
</feature>
<proteinExistence type="predicted"/>
<dbReference type="Gene3D" id="3.40.1580.10">
    <property type="entry name" value="SMI1/KNR4-like"/>
    <property type="match status" value="1"/>
</dbReference>
<keyword evidence="3" id="KW-1185">Reference proteome</keyword>
<protein>
    <submittedName>
        <fullName evidence="2">SMI1/KNR4 family protein</fullName>
    </submittedName>
</protein>
<dbReference type="InterPro" id="IPR037883">
    <property type="entry name" value="Knr4/Smi1-like_sf"/>
</dbReference>
<evidence type="ECO:0000313" key="2">
    <source>
        <dbReference type="EMBL" id="MDD1796141.1"/>
    </source>
</evidence>
<dbReference type="SUPFAM" id="SSF160631">
    <property type="entry name" value="SMI1/KNR4-like"/>
    <property type="match status" value="1"/>
</dbReference>
<feature type="region of interest" description="Disordered" evidence="1">
    <location>
        <begin position="1"/>
        <end position="20"/>
    </location>
</feature>
<evidence type="ECO:0000313" key="3">
    <source>
        <dbReference type="Proteomes" id="UP001149400"/>
    </source>
</evidence>
<dbReference type="Proteomes" id="UP001149400">
    <property type="component" value="Unassembled WGS sequence"/>
</dbReference>
<dbReference type="EMBL" id="JAJUBC010000043">
    <property type="protein sequence ID" value="MDD1796141.1"/>
    <property type="molecule type" value="Genomic_DNA"/>
</dbReference>
<accession>A0ABT5R7A5</accession>
<sequence length="165" mass="19102">MRNSTKTLNKIYQPPPNKTGAPLKNDWFRVEKQIGVSFPSDFKKIIEDYGSGCFGSFLFLLNPFENHADYDYLNDINQIIDADMDFKSHRHFSKELFPLASTENGDTIYFKPGSSIESYELYVFDSRRGNVEIHPIPLVQFIVEWSLGRLKSNIIEAPDNTHFKQ</sequence>